<evidence type="ECO:0000313" key="1">
    <source>
        <dbReference type="EMBL" id="KAK4120044.1"/>
    </source>
</evidence>
<protein>
    <submittedName>
        <fullName evidence="1">Uncharacterized protein</fullName>
    </submittedName>
</protein>
<keyword evidence="2" id="KW-1185">Reference proteome</keyword>
<sequence length="86" mass="9492">MASEPPSTPPGQRFKNPDLTRDERLQVQILRNLGMSYEQIVAQLGLTYNQVGHACRAPNITPVTGFPVPCSNGYVVCLRLCIRHGV</sequence>
<dbReference type="Proteomes" id="UP001302602">
    <property type="component" value="Unassembled WGS sequence"/>
</dbReference>
<dbReference type="GeneID" id="87830532"/>
<dbReference type="EMBL" id="MU853242">
    <property type="protein sequence ID" value="KAK4120044.1"/>
    <property type="molecule type" value="Genomic_DNA"/>
</dbReference>
<name>A0AAN6TT95_9PEZI</name>
<dbReference type="AlphaFoldDB" id="A0AAN6TT95"/>
<reference evidence="1" key="1">
    <citation type="journal article" date="2023" name="Mol. Phylogenet. Evol.">
        <title>Genome-scale phylogeny and comparative genomics of the fungal order Sordariales.</title>
        <authorList>
            <person name="Hensen N."/>
            <person name="Bonometti L."/>
            <person name="Westerberg I."/>
            <person name="Brannstrom I.O."/>
            <person name="Guillou S."/>
            <person name="Cros-Aarteil S."/>
            <person name="Calhoun S."/>
            <person name="Haridas S."/>
            <person name="Kuo A."/>
            <person name="Mondo S."/>
            <person name="Pangilinan J."/>
            <person name="Riley R."/>
            <person name="LaButti K."/>
            <person name="Andreopoulos B."/>
            <person name="Lipzen A."/>
            <person name="Chen C."/>
            <person name="Yan M."/>
            <person name="Daum C."/>
            <person name="Ng V."/>
            <person name="Clum A."/>
            <person name="Steindorff A."/>
            <person name="Ohm R.A."/>
            <person name="Martin F."/>
            <person name="Silar P."/>
            <person name="Natvig D.O."/>
            <person name="Lalanne C."/>
            <person name="Gautier V."/>
            <person name="Ament-Velasquez S.L."/>
            <person name="Kruys A."/>
            <person name="Hutchinson M.I."/>
            <person name="Powell A.J."/>
            <person name="Barry K."/>
            <person name="Miller A.N."/>
            <person name="Grigoriev I.V."/>
            <person name="Debuchy R."/>
            <person name="Gladieux P."/>
            <person name="Hiltunen Thoren M."/>
            <person name="Johannesson H."/>
        </authorList>
    </citation>
    <scope>NUCLEOTIDE SEQUENCE</scope>
    <source>
        <strain evidence="1">CBS 731.68</strain>
    </source>
</reference>
<gene>
    <name evidence="1" type="ORF">N657DRAFT_649626</name>
</gene>
<evidence type="ECO:0000313" key="2">
    <source>
        <dbReference type="Proteomes" id="UP001302602"/>
    </source>
</evidence>
<proteinExistence type="predicted"/>
<reference evidence="1" key="2">
    <citation type="submission" date="2023-05" db="EMBL/GenBank/DDBJ databases">
        <authorList>
            <consortium name="Lawrence Berkeley National Laboratory"/>
            <person name="Steindorff A."/>
            <person name="Hensen N."/>
            <person name="Bonometti L."/>
            <person name="Westerberg I."/>
            <person name="Brannstrom I.O."/>
            <person name="Guillou S."/>
            <person name="Cros-Aarteil S."/>
            <person name="Calhoun S."/>
            <person name="Haridas S."/>
            <person name="Kuo A."/>
            <person name="Mondo S."/>
            <person name="Pangilinan J."/>
            <person name="Riley R."/>
            <person name="Labutti K."/>
            <person name="Andreopoulos B."/>
            <person name="Lipzen A."/>
            <person name="Chen C."/>
            <person name="Yanf M."/>
            <person name="Daum C."/>
            <person name="Ng V."/>
            <person name="Clum A."/>
            <person name="Ohm R."/>
            <person name="Martin F."/>
            <person name="Silar P."/>
            <person name="Natvig D."/>
            <person name="Lalanne C."/>
            <person name="Gautier V."/>
            <person name="Ament-Velasquez S.L."/>
            <person name="Kruys A."/>
            <person name="Hutchinson M.I."/>
            <person name="Powell A.J."/>
            <person name="Barry K."/>
            <person name="Miller A.N."/>
            <person name="Grigoriev I.V."/>
            <person name="Debuchy R."/>
            <person name="Gladieux P."/>
            <person name="Thoren M.H."/>
            <person name="Johannesson H."/>
        </authorList>
    </citation>
    <scope>NUCLEOTIDE SEQUENCE</scope>
    <source>
        <strain evidence="1">CBS 731.68</strain>
    </source>
</reference>
<dbReference type="RefSeq" id="XP_062643816.1">
    <property type="nucleotide sequence ID" value="XM_062793763.1"/>
</dbReference>
<comment type="caution">
    <text evidence="1">The sequence shown here is derived from an EMBL/GenBank/DDBJ whole genome shotgun (WGS) entry which is preliminary data.</text>
</comment>
<organism evidence="1 2">
    <name type="scientific">Parathielavia appendiculata</name>
    <dbReference type="NCBI Taxonomy" id="2587402"/>
    <lineage>
        <taxon>Eukaryota</taxon>
        <taxon>Fungi</taxon>
        <taxon>Dikarya</taxon>
        <taxon>Ascomycota</taxon>
        <taxon>Pezizomycotina</taxon>
        <taxon>Sordariomycetes</taxon>
        <taxon>Sordariomycetidae</taxon>
        <taxon>Sordariales</taxon>
        <taxon>Chaetomiaceae</taxon>
        <taxon>Parathielavia</taxon>
    </lineage>
</organism>
<accession>A0AAN6TT95</accession>